<keyword evidence="1" id="KW-1133">Transmembrane helix</keyword>
<sequence length="279" mass="29579">MSKIDRMVAAVDPAPHAPEQGQGARELFHEIVATPVTARRRPRWPVLVPIAAALATAVVLGAAFLPAEAPSGITAPAALAFTRSGDDWIVTVKDLYAAPERFESEFRARGFDIHLTIAPGSPSTVGQVTGGEYSEEARIEEESVECESPGGRCAVALRIPADFTGSATISFARAARPGERYESAGDADATGELLHCVPFRGMTVDEVRAALAERGGSIEEFRVGKKSERAPQVPGSWFVEDAVPTAPGQVLVWAQPDQVRLSPEAAELVRKKTAGCPKG</sequence>
<dbReference type="AlphaFoldDB" id="A0A7Y6M7R0"/>
<dbReference type="EMBL" id="JABWGN010000022">
    <property type="protein sequence ID" value="NUW37742.1"/>
    <property type="molecule type" value="Genomic_DNA"/>
</dbReference>
<evidence type="ECO:0000256" key="1">
    <source>
        <dbReference type="SAM" id="Phobius"/>
    </source>
</evidence>
<evidence type="ECO:0000313" key="3">
    <source>
        <dbReference type="Proteomes" id="UP000586042"/>
    </source>
</evidence>
<accession>A0A7Y6M7R0</accession>
<proteinExistence type="predicted"/>
<keyword evidence="3" id="KW-1185">Reference proteome</keyword>
<dbReference type="RefSeq" id="WP_175595180.1">
    <property type="nucleotide sequence ID" value="NZ_JABWGN010000022.1"/>
</dbReference>
<reference evidence="2 3" key="1">
    <citation type="submission" date="2020-06" db="EMBL/GenBank/DDBJ databases">
        <title>Nonomuraea sp. SMC257, a novel actinomycete isolated from soil.</title>
        <authorList>
            <person name="Chanama M."/>
        </authorList>
    </citation>
    <scope>NUCLEOTIDE SEQUENCE [LARGE SCALE GENOMIC DNA]</scope>
    <source>
        <strain evidence="2 3">SMC257</strain>
    </source>
</reference>
<evidence type="ECO:0000313" key="2">
    <source>
        <dbReference type="EMBL" id="NUW37742.1"/>
    </source>
</evidence>
<protein>
    <submittedName>
        <fullName evidence="2">Uncharacterized protein</fullName>
    </submittedName>
</protein>
<feature type="transmembrane region" description="Helical" evidence="1">
    <location>
        <begin position="46"/>
        <end position="65"/>
    </location>
</feature>
<dbReference type="Proteomes" id="UP000586042">
    <property type="component" value="Unassembled WGS sequence"/>
</dbReference>
<keyword evidence="1" id="KW-0472">Membrane</keyword>
<gene>
    <name evidence="2" type="ORF">HTZ77_41000</name>
</gene>
<name>A0A7Y6M7R0_9ACTN</name>
<keyword evidence="1" id="KW-0812">Transmembrane</keyword>
<comment type="caution">
    <text evidence="2">The sequence shown here is derived from an EMBL/GenBank/DDBJ whole genome shotgun (WGS) entry which is preliminary data.</text>
</comment>
<organism evidence="2 3">
    <name type="scientific">Nonomuraea montanisoli</name>
    <dbReference type="NCBI Taxonomy" id="2741721"/>
    <lineage>
        <taxon>Bacteria</taxon>
        <taxon>Bacillati</taxon>
        <taxon>Actinomycetota</taxon>
        <taxon>Actinomycetes</taxon>
        <taxon>Streptosporangiales</taxon>
        <taxon>Streptosporangiaceae</taxon>
        <taxon>Nonomuraea</taxon>
    </lineage>
</organism>